<protein>
    <submittedName>
        <fullName evidence="8">Protein-like protein</fullName>
    </submittedName>
</protein>
<dbReference type="InterPro" id="IPR001509">
    <property type="entry name" value="Epimerase_deHydtase"/>
</dbReference>
<dbReference type="EMBL" id="JPKY01000020">
    <property type="protein sequence ID" value="KFH46375.1"/>
    <property type="molecule type" value="Genomic_DNA"/>
</dbReference>
<evidence type="ECO:0000259" key="7">
    <source>
        <dbReference type="Pfam" id="PF01370"/>
    </source>
</evidence>
<dbReference type="Gene3D" id="3.40.50.720">
    <property type="entry name" value="NAD(P)-binding Rossmann-like Domain"/>
    <property type="match status" value="1"/>
</dbReference>
<feature type="domain" description="NAD-dependent epimerase/dehydratase" evidence="7">
    <location>
        <begin position="12"/>
        <end position="183"/>
    </location>
</feature>
<dbReference type="PANTHER" id="PTHR14097">
    <property type="entry name" value="OXIDOREDUCTASE HTATIP2"/>
    <property type="match status" value="1"/>
</dbReference>
<gene>
    <name evidence="8" type="ORF">ACRE_028230</name>
</gene>
<dbReference type="OrthoDB" id="430436at2759"/>
<dbReference type="PANTHER" id="PTHR14097:SF7">
    <property type="entry name" value="OXIDOREDUCTASE HTATIP2"/>
    <property type="match status" value="1"/>
</dbReference>
<evidence type="ECO:0000313" key="8">
    <source>
        <dbReference type="EMBL" id="KFH46375.1"/>
    </source>
</evidence>
<evidence type="ECO:0000256" key="3">
    <source>
        <dbReference type="ARBA" id="ARBA00022787"/>
    </source>
</evidence>
<dbReference type="SUPFAM" id="SSF51735">
    <property type="entry name" value="NAD(P)-binding Rossmann-fold domains"/>
    <property type="match status" value="1"/>
</dbReference>
<keyword evidence="3" id="KW-1000">Mitochondrion outer membrane</keyword>
<dbReference type="GO" id="GO:0051170">
    <property type="term" value="P:import into nucleus"/>
    <property type="evidence" value="ECO:0007669"/>
    <property type="project" value="TreeGrafter"/>
</dbReference>
<keyword evidence="6" id="KW-0472">Membrane</keyword>
<dbReference type="HOGENOM" id="CLU_071330_3_0_1"/>
<comment type="subcellular location">
    <subcellularLocation>
        <location evidence="1">Mitochondrion outer membrane</location>
        <topology evidence="1">Peripheral membrane protein</topology>
    </subcellularLocation>
</comment>
<dbReference type="Pfam" id="PF01370">
    <property type="entry name" value="Epimerase"/>
    <property type="match status" value="1"/>
</dbReference>
<evidence type="ECO:0000256" key="6">
    <source>
        <dbReference type="ARBA" id="ARBA00023136"/>
    </source>
</evidence>
<organism evidence="8 9">
    <name type="scientific">Hapsidospora chrysogenum (strain ATCC 11550 / CBS 779.69 / DSM 880 / IAM 14645 / JCM 23072 / IMI 49137)</name>
    <name type="common">Acremonium chrysogenum</name>
    <dbReference type="NCBI Taxonomy" id="857340"/>
    <lineage>
        <taxon>Eukaryota</taxon>
        <taxon>Fungi</taxon>
        <taxon>Dikarya</taxon>
        <taxon>Ascomycota</taxon>
        <taxon>Pezizomycotina</taxon>
        <taxon>Sordariomycetes</taxon>
        <taxon>Hypocreomycetidae</taxon>
        <taxon>Hypocreales</taxon>
        <taxon>Bionectriaceae</taxon>
        <taxon>Hapsidospora</taxon>
    </lineage>
</organism>
<name>A0A086TAJ3_HAPC1</name>
<dbReference type="InterPro" id="IPR036291">
    <property type="entry name" value="NAD(P)-bd_dom_sf"/>
</dbReference>
<keyword evidence="5" id="KW-0496">Mitochondrion</keyword>
<dbReference type="AlphaFoldDB" id="A0A086TAJ3"/>
<accession>A0A086TAJ3</accession>
<dbReference type="FunFam" id="3.40.50.720:FF:000366">
    <property type="entry name" value="Protein FMP52, mitochondrial"/>
    <property type="match status" value="1"/>
</dbReference>
<evidence type="ECO:0000313" key="9">
    <source>
        <dbReference type="Proteomes" id="UP000029964"/>
    </source>
</evidence>
<evidence type="ECO:0000256" key="2">
    <source>
        <dbReference type="ARBA" id="ARBA00006617"/>
    </source>
</evidence>
<evidence type="ECO:0000256" key="4">
    <source>
        <dbReference type="ARBA" id="ARBA00022946"/>
    </source>
</evidence>
<comment type="similarity">
    <text evidence="2">Belongs to the FMP52 family.</text>
</comment>
<proteinExistence type="inferred from homology"/>
<dbReference type="STRING" id="857340.A0A086TAJ3"/>
<comment type="caution">
    <text evidence="8">The sequence shown here is derived from an EMBL/GenBank/DDBJ whole genome shotgun (WGS) entry which is preliminary data.</text>
</comment>
<sequence length="252" mass="26696">MSSSTTPTSVALYGATGLTGSHILSALLAGPNSFWQTVHTITRRSPKSTGATLNAIIESDTTKYAPALAQLTPPPSVVISALATTRAQAGGIQQQWKIDHDLNVEIARAAKEAGAKTYVFVSSAGTRGPGHTYMPYARMKNGVEDAIKELDFETAVIVKPAMILGQREKARTLEWMLQKAVRGVGALSPGLKDSLGQEADVIGRAAAKAAQIAAEGKAPSKYWIVDTNEILKLGRSEAKAETKPEGQEEAQK</sequence>
<evidence type="ECO:0000256" key="5">
    <source>
        <dbReference type="ARBA" id="ARBA00023128"/>
    </source>
</evidence>
<dbReference type="GO" id="GO:0005741">
    <property type="term" value="C:mitochondrial outer membrane"/>
    <property type="evidence" value="ECO:0007669"/>
    <property type="project" value="UniProtKB-SubCell"/>
</dbReference>
<keyword evidence="4" id="KW-0809">Transit peptide</keyword>
<reference evidence="9" key="1">
    <citation type="journal article" date="2014" name="Genome Announc.">
        <title>Genome sequence and annotation of Acremonium chrysogenum, producer of the beta-lactam antibiotic cephalosporin C.</title>
        <authorList>
            <person name="Terfehr D."/>
            <person name="Dahlmann T.A."/>
            <person name="Specht T."/>
            <person name="Zadra I."/>
            <person name="Kuernsteiner H."/>
            <person name="Kueck U."/>
        </authorList>
    </citation>
    <scope>NUCLEOTIDE SEQUENCE [LARGE SCALE GENOMIC DNA]</scope>
    <source>
        <strain evidence="9">ATCC 11550 / CBS 779.69 / DSM 880 / IAM 14645 / JCM 23072 / IMI 49137</strain>
    </source>
</reference>
<dbReference type="Proteomes" id="UP000029964">
    <property type="component" value="Unassembled WGS sequence"/>
</dbReference>
<evidence type="ECO:0000256" key="1">
    <source>
        <dbReference type="ARBA" id="ARBA00004450"/>
    </source>
</evidence>
<keyword evidence="9" id="KW-1185">Reference proteome</keyword>